<evidence type="ECO:0000313" key="1">
    <source>
        <dbReference type="EMBL" id="CAG8660693.1"/>
    </source>
</evidence>
<dbReference type="Proteomes" id="UP000789702">
    <property type="component" value="Unassembled WGS sequence"/>
</dbReference>
<name>A0ACA9NMU4_9GLOM</name>
<evidence type="ECO:0000313" key="2">
    <source>
        <dbReference type="Proteomes" id="UP000789702"/>
    </source>
</evidence>
<keyword evidence="2" id="KW-1185">Reference proteome</keyword>
<dbReference type="EMBL" id="CAJVPU010017627">
    <property type="protein sequence ID" value="CAG8660693.1"/>
    <property type="molecule type" value="Genomic_DNA"/>
</dbReference>
<gene>
    <name evidence="1" type="ORF">DHETER_LOCUS9738</name>
</gene>
<sequence length="49" mass="5788">MSKIKNFLFDSIFLETHSELETLNDELNELYEEDDVNDNIISEEGHENN</sequence>
<reference evidence="1" key="1">
    <citation type="submission" date="2021-06" db="EMBL/GenBank/DDBJ databases">
        <authorList>
            <person name="Kallberg Y."/>
            <person name="Tangrot J."/>
            <person name="Rosling A."/>
        </authorList>
    </citation>
    <scope>NUCLEOTIDE SEQUENCE</scope>
    <source>
        <strain evidence="1">IL203A</strain>
    </source>
</reference>
<protein>
    <submittedName>
        <fullName evidence="1">12267_t:CDS:1</fullName>
    </submittedName>
</protein>
<feature type="non-terminal residue" evidence="1">
    <location>
        <position position="49"/>
    </location>
</feature>
<organism evidence="1 2">
    <name type="scientific">Dentiscutata heterogama</name>
    <dbReference type="NCBI Taxonomy" id="1316150"/>
    <lineage>
        <taxon>Eukaryota</taxon>
        <taxon>Fungi</taxon>
        <taxon>Fungi incertae sedis</taxon>
        <taxon>Mucoromycota</taxon>
        <taxon>Glomeromycotina</taxon>
        <taxon>Glomeromycetes</taxon>
        <taxon>Diversisporales</taxon>
        <taxon>Gigasporaceae</taxon>
        <taxon>Dentiscutata</taxon>
    </lineage>
</organism>
<proteinExistence type="predicted"/>
<comment type="caution">
    <text evidence="1">The sequence shown here is derived from an EMBL/GenBank/DDBJ whole genome shotgun (WGS) entry which is preliminary data.</text>
</comment>
<accession>A0ACA9NMU4</accession>